<feature type="active site" description="Cysteine sulfenic acid (-SOH) intermediate" evidence="6">
    <location>
        <position position="60"/>
    </location>
</feature>
<keyword evidence="9" id="KW-1185">Reference proteome</keyword>
<dbReference type="SUPFAM" id="SSF52833">
    <property type="entry name" value="Thioredoxin-like"/>
    <property type="match status" value="1"/>
</dbReference>
<comment type="subunit">
    <text evidence="6">Homodimer.</text>
</comment>
<name>A8ZVU2_DESOH</name>
<comment type="catalytic activity">
    <reaction evidence="6">
        <text>a hydroperoxide + [thioredoxin]-dithiol = an alcohol + [thioredoxin]-disulfide + H2O</text>
        <dbReference type="Rhea" id="RHEA:62620"/>
        <dbReference type="Rhea" id="RHEA-COMP:10698"/>
        <dbReference type="Rhea" id="RHEA-COMP:10700"/>
        <dbReference type="ChEBI" id="CHEBI:15377"/>
        <dbReference type="ChEBI" id="CHEBI:29950"/>
        <dbReference type="ChEBI" id="CHEBI:30879"/>
        <dbReference type="ChEBI" id="CHEBI:35924"/>
        <dbReference type="ChEBI" id="CHEBI:50058"/>
        <dbReference type="EC" id="1.11.1.24"/>
    </reaction>
</comment>
<dbReference type="Proteomes" id="UP000008561">
    <property type="component" value="Chromosome"/>
</dbReference>
<evidence type="ECO:0000256" key="5">
    <source>
        <dbReference type="ARBA" id="ARBA00023284"/>
    </source>
</evidence>
<evidence type="ECO:0000256" key="2">
    <source>
        <dbReference type="ARBA" id="ARBA00022862"/>
    </source>
</evidence>
<dbReference type="InterPro" id="IPR036249">
    <property type="entry name" value="Thioredoxin-like_sf"/>
</dbReference>
<dbReference type="HOGENOM" id="CLU_042529_12_2_7"/>
<keyword evidence="1 6" id="KW-0575">Peroxidase</keyword>
<gene>
    <name evidence="6" type="primary">tpx</name>
    <name evidence="8" type="ordered locus">Dole_0841</name>
</gene>
<dbReference type="PANTHER" id="PTHR43110:SF1">
    <property type="entry name" value="THIOL PEROXIDASE"/>
    <property type="match status" value="1"/>
</dbReference>
<evidence type="ECO:0000256" key="6">
    <source>
        <dbReference type="HAMAP-Rule" id="MF_00269"/>
    </source>
</evidence>
<reference evidence="8 9" key="1">
    <citation type="submission" date="2007-10" db="EMBL/GenBank/DDBJ databases">
        <title>Complete sequence of Desulfococcus oleovorans Hxd3.</title>
        <authorList>
            <consortium name="US DOE Joint Genome Institute"/>
            <person name="Copeland A."/>
            <person name="Lucas S."/>
            <person name="Lapidus A."/>
            <person name="Barry K."/>
            <person name="Glavina del Rio T."/>
            <person name="Dalin E."/>
            <person name="Tice H."/>
            <person name="Pitluck S."/>
            <person name="Kiss H."/>
            <person name="Brettin T."/>
            <person name="Bruce D."/>
            <person name="Detter J.C."/>
            <person name="Han C."/>
            <person name="Schmutz J."/>
            <person name="Larimer F."/>
            <person name="Land M."/>
            <person name="Hauser L."/>
            <person name="Kyrpides N."/>
            <person name="Kim E."/>
            <person name="Wawrik B."/>
            <person name="Richardson P."/>
        </authorList>
    </citation>
    <scope>NUCLEOTIDE SEQUENCE [LARGE SCALE GENOMIC DNA]</scope>
    <source>
        <strain evidence="9">DSM 6200 / JCM 39069 / Hxd3</strain>
    </source>
</reference>
<dbReference type="AlphaFoldDB" id="A8ZVU2"/>
<evidence type="ECO:0000313" key="8">
    <source>
        <dbReference type="EMBL" id="ABW66651.1"/>
    </source>
</evidence>
<dbReference type="InterPro" id="IPR013766">
    <property type="entry name" value="Thioredoxin_domain"/>
</dbReference>
<dbReference type="InterPro" id="IPR018219">
    <property type="entry name" value="Tpx_CS"/>
</dbReference>
<dbReference type="Pfam" id="PF08534">
    <property type="entry name" value="Redoxin"/>
    <property type="match status" value="1"/>
</dbReference>
<evidence type="ECO:0000256" key="1">
    <source>
        <dbReference type="ARBA" id="ARBA00022559"/>
    </source>
</evidence>
<dbReference type="PANTHER" id="PTHR43110">
    <property type="entry name" value="THIOL PEROXIDASE"/>
    <property type="match status" value="1"/>
</dbReference>
<dbReference type="OrthoDB" id="9781543at2"/>
<proteinExistence type="inferred from homology"/>
<dbReference type="eggNOG" id="COG2077">
    <property type="taxonomic scope" value="Bacteria"/>
</dbReference>
<dbReference type="PROSITE" id="PS01265">
    <property type="entry name" value="TPX"/>
    <property type="match status" value="1"/>
</dbReference>
<dbReference type="RefSeq" id="WP_012174269.1">
    <property type="nucleotide sequence ID" value="NC_009943.1"/>
</dbReference>
<dbReference type="CDD" id="cd03014">
    <property type="entry name" value="PRX_Atyp2cys"/>
    <property type="match status" value="1"/>
</dbReference>
<dbReference type="KEGG" id="dol:Dole_0841"/>
<comment type="miscellaneous">
    <text evidence="6">The active site is a conserved redox-active cysteine residue, the peroxidatic cysteine (C(P)), which makes the nucleophilic attack on the peroxide substrate. The peroxide oxidizes the C(P)-SH to cysteine sulfenic acid (C(P)-SOH), which then reacts with another cysteine residue, the resolving cysteine (C(R)), to form a disulfide bridge. The disulfide is subsequently reduced by an appropriate electron donor to complete the catalytic cycle. In this atypical 2-Cys peroxiredoxin, C(R) is present in the same subunit to form an intramolecular disulfide. The disulfide is subsequently reduced by thioredoxin.</text>
</comment>
<dbReference type="PROSITE" id="PS51352">
    <property type="entry name" value="THIOREDOXIN_2"/>
    <property type="match status" value="1"/>
</dbReference>
<evidence type="ECO:0000256" key="3">
    <source>
        <dbReference type="ARBA" id="ARBA00023002"/>
    </source>
</evidence>
<dbReference type="GO" id="GO:0008379">
    <property type="term" value="F:thioredoxin peroxidase activity"/>
    <property type="evidence" value="ECO:0007669"/>
    <property type="project" value="UniProtKB-UniRule"/>
</dbReference>
<dbReference type="EC" id="1.11.1.24" evidence="6"/>
<evidence type="ECO:0000256" key="4">
    <source>
        <dbReference type="ARBA" id="ARBA00023157"/>
    </source>
</evidence>
<keyword evidence="2 6" id="KW-0049">Antioxidant</keyword>
<dbReference type="Gene3D" id="3.40.30.10">
    <property type="entry name" value="Glutaredoxin"/>
    <property type="match status" value="1"/>
</dbReference>
<comment type="similarity">
    <text evidence="6">Belongs to the peroxiredoxin family. Tpx subfamily.</text>
</comment>
<organism evidence="8 9">
    <name type="scientific">Desulfosudis oleivorans (strain DSM 6200 / JCM 39069 / Hxd3)</name>
    <name type="common">Desulfococcus oleovorans</name>
    <dbReference type="NCBI Taxonomy" id="96561"/>
    <lineage>
        <taxon>Bacteria</taxon>
        <taxon>Pseudomonadati</taxon>
        <taxon>Thermodesulfobacteriota</taxon>
        <taxon>Desulfobacteria</taxon>
        <taxon>Desulfobacterales</taxon>
        <taxon>Desulfosudaceae</taxon>
        <taxon>Desulfosudis</taxon>
    </lineage>
</organism>
<dbReference type="EMBL" id="CP000859">
    <property type="protein sequence ID" value="ABW66651.1"/>
    <property type="molecule type" value="Genomic_DNA"/>
</dbReference>
<keyword evidence="4 6" id="KW-1015">Disulfide bond</keyword>
<dbReference type="STRING" id="96561.Dole_0841"/>
<feature type="domain" description="Thioredoxin" evidence="7">
    <location>
        <begin position="18"/>
        <end position="170"/>
    </location>
</feature>
<dbReference type="InterPro" id="IPR050455">
    <property type="entry name" value="Tpx_Peroxidase_subfamily"/>
</dbReference>
<dbReference type="NCBIfam" id="NF001808">
    <property type="entry name" value="PRK00522.1"/>
    <property type="match status" value="1"/>
</dbReference>
<evidence type="ECO:0000313" key="9">
    <source>
        <dbReference type="Proteomes" id="UP000008561"/>
    </source>
</evidence>
<feature type="disulfide bond" description="Redox-active" evidence="6">
    <location>
        <begin position="60"/>
        <end position="94"/>
    </location>
</feature>
<dbReference type="InterPro" id="IPR002065">
    <property type="entry name" value="TPX"/>
</dbReference>
<keyword evidence="5 6" id="KW-0676">Redox-active center</keyword>
<dbReference type="InterPro" id="IPR013740">
    <property type="entry name" value="Redoxin"/>
</dbReference>
<dbReference type="HAMAP" id="MF_00269">
    <property type="entry name" value="Tpx"/>
    <property type="match status" value="1"/>
</dbReference>
<accession>A8ZVU2</accession>
<evidence type="ECO:0000259" key="7">
    <source>
        <dbReference type="PROSITE" id="PS51352"/>
    </source>
</evidence>
<sequence length="199" mass="21741">MAQIKFKGNPINTCGELPKVGTKAPDFLLTRTDLSDFSLADVAGKMVLMNIFPSIDTSACSMSVRTFNSRITQFFKTVLLSISLDLPFAHKRFCETEGIENAISASELRNRKFGDDYGLRITDGPLAGLLARAVIVLDEAGTVRYTQLVPEIAQEPDYEEALNALKTAATETDSCTYTETAEHARPFSSDEPCDDGRSG</sequence>
<comment type="function">
    <text evidence="6">Thiol-specific peroxidase that catalyzes the reduction of hydrogen peroxide and organic hydroperoxides to water and alcohols, respectively. Plays a role in cell protection against oxidative stress by detoxifying peroxides.</text>
</comment>
<protein>
    <recommendedName>
        <fullName evidence="6">Thiol peroxidase</fullName>
        <shortName evidence="6">Tpx</shortName>
        <ecNumber evidence="6">1.11.1.24</ecNumber>
    </recommendedName>
    <alternativeName>
        <fullName evidence="6">Peroxiredoxin tpx</fullName>
        <shortName evidence="6">Prx</shortName>
    </alternativeName>
    <alternativeName>
        <fullName evidence="6">Thioredoxin peroxidase</fullName>
    </alternativeName>
    <alternativeName>
        <fullName evidence="6">Thioredoxin-dependent peroxiredoxin</fullName>
    </alternativeName>
</protein>
<keyword evidence="3 6" id="KW-0560">Oxidoreductase</keyword>